<evidence type="ECO:0000313" key="2">
    <source>
        <dbReference type="EMBL" id="CUR59549.1"/>
    </source>
</evidence>
<evidence type="ECO:0000259" key="1">
    <source>
        <dbReference type="Pfam" id="PF03734"/>
    </source>
</evidence>
<name>A0A2P2CC68_9ZZZZ</name>
<protein>
    <submittedName>
        <fullName evidence="2">Secreted protein</fullName>
    </submittedName>
</protein>
<feature type="domain" description="L,D-TPase catalytic" evidence="1">
    <location>
        <begin position="85"/>
        <end position="232"/>
    </location>
</feature>
<dbReference type="Pfam" id="PF03734">
    <property type="entry name" value="YkuD"/>
    <property type="match status" value="1"/>
</dbReference>
<organism evidence="2">
    <name type="scientific">metagenome</name>
    <dbReference type="NCBI Taxonomy" id="256318"/>
    <lineage>
        <taxon>unclassified sequences</taxon>
        <taxon>metagenomes</taxon>
    </lineage>
</organism>
<proteinExistence type="predicted"/>
<accession>A0A2P2CC68</accession>
<dbReference type="PANTHER" id="PTHR38589:SF1">
    <property type="entry name" value="BLR0621 PROTEIN"/>
    <property type="match status" value="1"/>
</dbReference>
<gene>
    <name evidence="2" type="ORF">NOCA2610061</name>
</gene>
<reference evidence="2" key="1">
    <citation type="submission" date="2015-08" db="EMBL/GenBank/DDBJ databases">
        <authorList>
            <person name="Babu N.S."/>
            <person name="Beckwith C.J."/>
            <person name="Beseler K.G."/>
            <person name="Brison A."/>
            <person name="Carone J.V."/>
            <person name="Caskin T.P."/>
            <person name="Diamond M."/>
            <person name="Durham M.E."/>
            <person name="Foxe J.M."/>
            <person name="Go M."/>
            <person name="Henderson B.A."/>
            <person name="Jones I.B."/>
            <person name="McGettigan J.A."/>
            <person name="Micheletti S.J."/>
            <person name="Nasrallah M.E."/>
            <person name="Ortiz D."/>
            <person name="Piller C.R."/>
            <person name="Privatt S.R."/>
            <person name="Schneider S.L."/>
            <person name="Sharp S."/>
            <person name="Smith T.C."/>
            <person name="Stanton J.D."/>
            <person name="Ullery H.E."/>
            <person name="Wilson R.J."/>
            <person name="Serrano M.G."/>
            <person name="Buck G."/>
            <person name="Lee V."/>
            <person name="Wang Y."/>
            <person name="Carvalho R."/>
            <person name="Voegtly L."/>
            <person name="Shi R."/>
            <person name="Duckworth R."/>
            <person name="Johnson A."/>
            <person name="Loviza R."/>
            <person name="Walstead R."/>
            <person name="Shah Z."/>
            <person name="Kiflezghi M."/>
            <person name="Wade K."/>
            <person name="Ball S.L."/>
            <person name="Bradley K.W."/>
            <person name="Asai D.J."/>
            <person name="Bowman C.A."/>
            <person name="Russell D.A."/>
            <person name="Pope W.H."/>
            <person name="Jacobs-Sera D."/>
            <person name="Hendrix R.W."/>
            <person name="Hatfull G.F."/>
        </authorList>
    </citation>
    <scope>NUCLEOTIDE SEQUENCE</scope>
</reference>
<dbReference type="InterPro" id="IPR005490">
    <property type="entry name" value="LD_TPept_cat_dom"/>
</dbReference>
<dbReference type="PANTHER" id="PTHR38589">
    <property type="entry name" value="BLR0621 PROTEIN"/>
    <property type="match status" value="1"/>
</dbReference>
<dbReference type="GO" id="GO:0016740">
    <property type="term" value="F:transferase activity"/>
    <property type="evidence" value="ECO:0007669"/>
    <property type="project" value="InterPro"/>
</dbReference>
<dbReference type="EMBL" id="CZKA01000058">
    <property type="protein sequence ID" value="CUR59549.1"/>
    <property type="molecule type" value="Genomic_DNA"/>
</dbReference>
<sequence>MTRVLAAGLVLMTGTLLPAPAHAQIPVGAAASVTTVTLDGVTVRLKAGTTQVVTVNHTRGYRARVLLWRASAEGWQRRLETTGRIGYGGLVVGRLRQQGTGTTPLGTYRLRSSFGTHARTPAWDLSHRVIRAGDYWVQDNQSAFYNRYRNKARGGFRWWLPSSNDNSSERLRDYRQQYEYAIVTGFNYAAQVRHRGSGIFLHVNGSGATAGCVSAPRRFLRALMNRLDPDRVPVIAIGR</sequence>
<dbReference type="AlphaFoldDB" id="A0A2P2CC68"/>